<evidence type="ECO:0000313" key="10">
    <source>
        <dbReference type="Proteomes" id="UP001610446"/>
    </source>
</evidence>
<evidence type="ECO:0000256" key="6">
    <source>
        <dbReference type="ARBA" id="ARBA00023242"/>
    </source>
</evidence>
<keyword evidence="2" id="KW-0479">Metal-binding</keyword>
<dbReference type="PROSITE" id="PS50048">
    <property type="entry name" value="ZN2_CY6_FUNGAL_2"/>
    <property type="match status" value="2"/>
</dbReference>
<accession>A0ABR4JZL6</accession>
<dbReference type="Gene3D" id="4.10.240.10">
    <property type="entry name" value="Zn(2)-C6 fungal-type DNA-binding domain"/>
    <property type="match status" value="2"/>
</dbReference>
<keyword evidence="6" id="KW-0539">Nucleus</keyword>
<dbReference type="SMART" id="SM00066">
    <property type="entry name" value="GAL4"/>
    <property type="match status" value="2"/>
</dbReference>
<dbReference type="Proteomes" id="UP001610446">
    <property type="component" value="Unassembled WGS sequence"/>
</dbReference>
<feature type="compositionally biased region" description="Polar residues" evidence="7">
    <location>
        <begin position="614"/>
        <end position="650"/>
    </location>
</feature>
<evidence type="ECO:0000256" key="5">
    <source>
        <dbReference type="ARBA" id="ARBA00023163"/>
    </source>
</evidence>
<keyword evidence="4" id="KW-0238">DNA-binding</keyword>
<protein>
    <recommendedName>
        <fullName evidence="8">Zn(2)-C6 fungal-type domain-containing protein</fullName>
    </recommendedName>
</protein>
<dbReference type="InterPro" id="IPR036864">
    <property type="entry name" value="Zn2-C6_fun-type_DNA-bd_sf"/>
</dbReference>
<evidence type="ECO:0000256" key="1">
    <source>
        <dbReference type="ARBA" id="ARBA00004123"/>
    </source>
</evidence>
<evidence type="ECO:0000256" key="4">
    <source>
        <dbReference type="ARBA" id="ARBA00023125"/>
    </source>
</evidence>
<feature type="domain" description="Zn(2)-C6 fungal-type" evidence="8">
    <location>
        <begin position="76"/>
        <end position="106"/>
    </location>
</feature>
<evidence type="ECO:0000259" key="8">
    <source>
        <dbReference type="PROSITE" id="PS50048"/>
    </source>
</evidence>
<evidence type="ECO:0000256" key="3">
    <source>
        <dbReference type="ARBA" id="ARBA00023015"/>
    </source>
</evidence>
<keyword evidence="5" id="KW-0804">Transcription</keyword>
<dbReference type="InterPro" id="IPR050815">
    <property type="entry name" value="TF_fung"/>
</dbReference>
<feature type="domain" description="Zn(2)-C6 fungal-type" evidence="8">
    <location>
        <begin position="13"/>
        <end position="41"/>
    </location>
</feature>
<keyword evidence="3" id="KW-0805">Transcription regulation</keyword>
<dbReference type="PANTHER" id="PTHR47338">
    <property type="entry name" value="ZN(II)2CYS6 TRANSCRIPTION FACTOR (EUROFUNG)-RELATED"/>
    <property type="match status" value="1"/>
</dbReference>
<comment type="caution">
    <text evidence="9">The sequence shown here is derived from an EMBL/GenBank/DDBJ whole genome shotgun (WGS) entry which is preliminary data.</text>
</comment>
<gene>
    <name evidence="9" type="ORF">BJY01DRAFT_247666</name>
</gene>
<proteinExistence type="predicted"/>
<feature type="region of interest" description="Disordered" evidence="7">
    <location>
        <begin position="608"/>
        <end position="672"/>
    </location>
</feature>
<dbReference type="EMBL" id="JBFXLU010000071">
    <property type="protein sequence ID" value="KAL2845514.1"/>
    <property type="molecule type" value="Genomic_DNA"/>
</dbReference>
<evidence type="ECO:0000256" key="2">
    <source>
        <dbReference type="ARBA" id="ARBA00022723"/>
    </source>
</evidence>
<keyword evidence="10" id="KW-1185">Reference proteome</keyword>
<name>A0ABR4JZL6_9EURO</name>
<evidence type="ECO:0000256" key="7">
    <source>
        <dbReference type="SAM" id="MobiDB-lite"/>
    </source>
</evidence>
<sequence>METSTEPASARVGCIVCRSRKVRCDKSLPSCRNCARLSVPCPGYSKGHGSLSRKEVLKLTESIFQAAGKEKRRIGACQACRISKEQCSRTRPSCRRCATRRLDCVYRPVEPLRAQTNDSPARHTGLGTIRAAGLEIPLSALSSETLPSAPTSRCLINTYFERINPMGCMSIIHKPSFMHALDRDTVLDDFGESTVLIFLDSVRSQGTTAAENYIPGGIWAEQARKHVLLAAHTPTTQDLMAMVLLCDYAMRTNQHSLIFILAGCLFRAIRLLGLDTPKQQTPQKGQGLARQETENRIVWAAYHIDMMIASGVDKHSSWRDDFPRIPLPLSNQDFLTLSAGSLYYLDPIDQLSDSRAIRALDLPALITVLIRLRGTVLRIIRTTPEEGTQIWNAFAPFMTTLQKLKFFYSNIPDRFRLTDLNMYMHKDQHTLGAVFFLHLLFHAAMFDLTRISLPGFSFPLATGFQDAPTVFVQDCQKRCRSHAHGISNLVRTAASHRDITLDQPGWGDIVFESSKIQIVHAATVGNDPDSQQTARQNLRAHLELLEFLYNGGEERSPYIRVILSLCMLFGFQDIAREWRGAPAEPDDSTYVTGSSDMHHLSHFASFRQAKAEVQSRQTNTGPSTTAQASPQSRPGRSAKPQSKSSKSWTTPHGGDNPEKNDPITESLPLPTPREQVLQTPVSAYNEMEPSVEDYIRTAEDMCDYLAWDSIDSWQLWEWPPWDAIDPQNGS</sequence>
<reference evidence="9 10" key="1">
    <citation type="submission" date="2024-07" db="EMBL/GenBank/DDBJ databases">
        <title>Section-level genome sequencing and comparative genomics of Aspergillus sections Usti and Cavernicolus.</title>
        <authorList>
            <consortium name="Lawrence Berkeley National Laboratory"/>
            <person name="Nybo J.L."/>
            <person name="Vesth T.C."/>
            <person name="Theobald S."/>
            <person name="Frisvad J.C."/>
            <person name="Larsen T.O."/>
            <person name="Kjaerboelling I."/>
            <person name="Rothschild-Mancinelli K."/>
            <person name="Lyhne E.K."/>
            <person name="Kogle M.E."/>
            <person name="Barry K."/>
            <person name="Clum A."/>
            <person name="Na H."/>
            <person name="Ledsgaard L."/>
            <person name="Lin J."/>
            <person name="Lipzen A."/>
            <person name="Kuo A."/>
            <person name="Riley R."/>
            <person name="Mondo S."/>
            <person name="Labutti K."/>
            <person name="Haridas S."/>
            <person name="Pangalinan J."/>
            <person name="Salamov A.A."/>
            <person name="Simmons B.A."/>
            <person name="Magnuson J.K."/>
            <person name="Chen J."/>
            <person name="Drula E."/>
            <person name="Henrissat B."/>
            <person name="Wiebenga A."/>
            <person name="Lubbers R.J."/>
            <person name="Gomes A.C."/>
            <person name="Makela M.R."/>
            <person name="Stajich J."/>
            <person name="Grigoriev I.V."/>
            <person name="Mortensen U.H."/>
            <person name="De Vries R.P."/>
            <person name="Baker S.E."/>
            <person name="Andersen M.R."/>
        </authorList>
    </citation>
    <scope>NUCLEOTIDE SEQUENCE [LARGE SCALE GENOMIC DNA]</scope>
    <source>
        <strain evidence="9 10">CBS 123904</strain>
    </source>
</reference>
<dbReference type="PROSITE" id="PS00463">
    <property type="entry name" value="ZN2_CY6_FUNGAL_1"/>
    <property type="match status" value="2"/>
</dbReference>
<dbReference type="InterPro" id="IPR001138">
    <property type="entry name" value="Zn2Cys6_DnaBD"/>
</dbReference>
<organism evidence="9 10">
    <name type="scientific">Aspergillus pseudoustus</name>
    <dbReference type="NCBI Taxonomy" id="1810923"/>
    <lineage>
        <taxon>Eukaryota</taxon>
        <taxon>Fungi</taxon>
        <taxon>Dikarya</taxon>
        <taxon>Ascomycota</taxon>
        <taxon>Pezizomycotina</taxon>
        <taxon>Eurotiomycetes</taxon>
        <taxon>Eurotiomycetidae</taxon>
        <taxon>Eurotiales</taxon>
        <taxon>Aspergillaceae</taxon>
        <taxon>Aspergillus</taxon>
        <taxon>Aspergillus subgen. Nidulantes</taxon>
    </lineage>
</organism>
<dbReference type="CDD" id="cd12148">
    <property type="entry name" value="fungal_TF_MHR"/>
    <property type="match status" value="1"/>
</dbReference>
<evidence type="ECO:0000313" key="9">
    <source>
        <dbReference type="EMBL" id="KAL2845514.1"/>
    </source>
</evidence>
<comment type="subcellular location">
    <subcellularLocation>
        <location evidence="1">Nucleus</location>
    </subcellularLocation>
</comment>
<dbReference type="Pfam" id="PF00172">
    <property type="entry name" value="Zn_clus"/>
    <property type="match status" value="2"/>
</dbReference>
<dbReference type="SUPFAM" id="SSF57701">
    <property type="entry name" value="Zn2/Cys6 DNA-binding domain"/>
    <property type="match status" value="2"/>
</dbReference>
<dbReference type="CDD" id="cd00067">
    <property type="entry name" value="GAL4"/>
    <property type="match status" value="2"/>
</dbReference>
<dbReference type="PANTHER" id="PTHR47338:SF7">
    <property type="entry name" value="ZN(II)2CYS6 TRANSCRIPTION FACTOR (EUROFUNG)"/>
    <property type="match status" value="1"/>
</dbReference>